<feature type="compositionally biased region" description="Polar residues" evidence="1">
    <location>
        <begin position="469"/>
        <end position="479"/>
    </location>
</feature>
<accession>A0AAV7XJV7</accession>
<proteinExistence type="predicted"/>
<gene>
    <name evidence="2" type="ORF">ONE63_009789</name>
</gene>
<name>A0AAV7XJV7_9NEOP</name>
<dbReference type="EMBL" id="JAPTSV010000008">
    <property type="protein sequence ID" value="KAJ1524931.1"/>
    <property type="molecule type" value="Genomic_DNA"/>
</dbReference>
<protein>
    <submittedName>
        <fullName evidence="2">Uncharacterized protein</fullName>
    </submittedName>
</protein>
<dbReference type="AlphaFoldDB" id="A0AAV7XJV7"/>
<sequence>MARRFQSLLQYVCTETAPDSMGSFLINNDPQILAEVAAAHVPALSDDVYHLIRTVVPPPPLLSAGTHVINENYNRTSETQTENLASNLFTRRPTEESLILKVDRQTSCAKEAKTNLEELYIQLIEPKKYTNEAVIQQLIFKIKEQWPADQNIQQQALKCLLHLNQHSSNFLLSHATALSVLNSMKLFQNNEMVQRMGMKLLVSCNSGGCLRNKVDLAYVVFNSLCSICGVDDFMLYAKNLVSELDYNERTLLRSHERFVDMMLDFPHRKNDQVTVYLSWCALDTLILLAECNQRWDTLIGCDGKAKLQRLSLRPELEDRCAMLLDRVFSASCEKISALNLVTVSQSQWSPVRVVAHPTEYPKVGCGFSQASRSRDVMAVDEFITRTLPTPPPTVAGFEVINNGRFSDDEMFTPSSPFLPYRSPSPSYSPPPETNAILLKEIGELPSPFPITENGASVSCSREKIITSDTTALTANNRPSQHAPRSKPKSKLSLNRTPIPAAPCIFCKEPKGRQTLLVKQLKQIAHCLQQPCNLLLFKCLEANLCDDHRI</sequence>
<dbReference type="Proteomes" id="UP001075354">
    <property type="component" value="Chromosome 8"/>
</dbReference>
<reference evidence="2" key="1">
    <citation type="submission" date="2022-12" db="EMBL/GenBank/DDBJ databases">
        <title>Chromosome-level genome assembly of the bean flower thrips Megalurothrips usitatus.</title>
        <authorList>
            <person name="Ma L."/>
            <person name="Liu Q."/>
            <person name="Li H."/>
            <person name="Cai W."/>
        </authorList>
    </citation>
    <scope>NUCLEOTIDE SEQUENCE</scope>
    <source>
        <strain evidence="2">Cailab_2022a</strain>
    </source>
</reference>
<evidence type="ECO:0000313" key="3">
    <source>
        <dbReference type="Proteomes" id="UP001075354"/>
    </source>
</evidence>
<evidence type="ECO:0000313" key="2">
    <source>
        <dbReference type="EMBL" id="KAJ1524931.1"/>
    </source>
</evidence>
<keyword evidence="3" id="KW-1185">Reference proteome</keyword>
<organism evidence="2 3">
    <name type="scientific">Megalurothrips usitatus</name>
    <name type="common">bean blossom thrips</name>
    <dbReference type="NCBI Taxonomy" id="439358"/>
    <lineage>
        <taxon>Eukaryota</taxon>
        <taxon>Metazoa</taxon>
        <taxon>Ecdysozoa</taxon>
        <taxon>Arthropoda</taxon>
        <taxon>Hexapoda</taxon>
        <taxon>Insecta</taxon>
        <taxon>Pterygota</taxon>
        <taxon>Neoptera</taxon>
        <taxon>Paraneoptera</taxon>
        <taxon>Thysanoptera</taxon>
        <taxon>Terebrantia</taxon>
        <taxon>Thripoidea</taxon>
        <taxon>Thripidae</taxon>
        <taxon>Megalurothrips</taxon>
    </lineage>
</organism>
<feature type="region of interest" description="Disordered" evidence="1">
    <location>
        <begin position="469"/>
        <end position="493"/>
    </location>
</feature>
<evidence type="ECO:0000256" key="1">
    <source>
        <dbReference type="SAM" id="MobiDB-lite"/>
    </source>
</evidence>
<comment type="caution">
    <text evidence="2">The sequence shown here is derived from an EMBL/GenBank/DDBJ whole genome shotgun (WGS) entry which is preliminary data.</text>
</comment>